<accession>A0A366LZL2</accession>
<evidence type="ECO:0000256" key="2">
    <source>
        <dbReference type="ARBA" id="ARBA00022741"/>
    </source>
</evidence>
<feature type="transmembrane region" description="Helical" evidence="6">
    <location>
        <begin position="599"/>
        <end position="621"/>
    </location>
</feature>
<comment type="caution">
    <text evidence="8">The sequence shown here is derived from an EMBL/GenBank/DDBJ whole genome shotgun (WGS) entry which is preliminary data.</text>
</comment>
<evidence type="ECO:0000313" key="8">
    <source>
        <dbReference type="EMBL" id="RBQ18612.1"/>
    </source>
</evidence>
<keyword evidence="4" id="KW-0067">ATP-binding</keyword>
<dbReference type="PROSITE" id="PS50011">
    <property type="entry name" value="PROTEIN_KINASE_DOM"/>
    <property type="match status" value="1"/>
</dbReference>
<feature type="compositionally biased region" description="Low complexity" evidence="5">
    <location>
        <begin position="415"/>
        <end position="432"/>
    </location>
</feature>
<keyword evidence="1" id="KW-0808">Transferase</keyword>
<keyword evidence="6" id="KW-1133">Transmembrane helix</keyword>
<name>A0A366LZL2_9ACTN</name>
<keyword evidence="9" id="KW-1185">Reference proteome</keyword>
<sequence>MVPSSCRIPARVYAEHGPPRPPTTRSDAVSDHRAPEFPEIGEYRISARLGEGGQGTVYLGESAAGGQVAIKVLNSWLAGDDETRRRFRREAEVAASVATFCTAKVIGTGLVGGRPYIVSEYVPGPSLERFVKTEGPRTGSGLERLAVATLTALASIHAAGVLHRDFKPGNVILGPEGPVVIDFGIARASGHTTSTRGLMGTPSFMSPEQLTGSPVSPASDLFSWAGTMVYAATGRPAFPGAGVPAVLHAIAYDEAHLTGVPDRLLPLVAACLAKDPAARPTATQLLQSLTSHDNPALPLPPPPGDSGPAEPWSTPGAPAGPWNPAASAPEISSIPNSPAATPAPWAPANRDTPGRSAESRLSGSQPSATPAAPMSPASPESSVPAISHAASAPALAAASGPQPPAAPHTPPTSAEPPASRPWNPASPSTSAPEAPPGPNTPNLSDPWTPATPESEVPLPPTSDPRSPASPANSRPGVSAGPDTPAPSGLWASAAPGISAVPGTPGPPHEAASSGPWASGTPGISGPSDPAVAWTSAGSAAPGAGGSVPGSAAVAEPGGGTLVAPGGAGPTPGALDGVPTGLPGGAADTPPRGHSRTLKIAIVAVAAVLLVAAGVLIAPSLLGVRAQAVRLEPDATLDLTALSQVDLDDAFTADTTARYTAHQPYPKEVRPQINVGAGRFSGSSTQPYFSLLAGPARLPSDQAVSVLTIGTFASTGQPEDSVFVGWVKDHDDYITAWYNNTRKTTGFDLRVGGELRSAPDQIPLGLSPGDRLAVLLTRDRVTSYVEHAGTWRRLHTAFIADLFATPQARQQYRYGFGLRGTTGTLSMTQFEGRSLPK</sequence>
<dbReference type="SUPFAM" id="SSF56112">
    <property type="entry name" value="Protein kinase-like (PK-like)"/>
    <property type="match status" value="1"/>
</dbReference>
<gene>
    <name evidence="8" type="ORF">DP939_19175</name>
</gene>
<keyword evidence="6" id="KW-0472">Membrane</keyword>
<dbReference type="GO" id="GO:0004674">
    <property type="term" value="F:protein serine/threonine kinase activity"/>
    <property type="evidence" value="ECO:0007669"/>
    <property type="project" value="TreeGrafter"/>
</dbReference>
<feature type="domain" description="Protein kinase" evidence="7">
    <location>
        <begin position="43"/>
        <end position="297"/>
    </location>
</feature>
<dbReference type="AlphaFoldDB" id="A0A366LZL2"/>
<feature type="compositionally biased region" description="Low complexity" evidence="5">
    <location>
        <begin position="306"/>
        <end position="348"/>
    </location>
</feature>
<feature type="region of interest" description="Disordered" evidence="5">
    <location>
        <begin position="12"/>
        <end position="32"/>
    </location>
</feature>
<dbReference type="CDD" id="cd14014">
    <property type="entry name" value="STKc_PknB_like"/>
    <property type="match status" value="1"/>
</dbReference>
<organism evidence="8 9">
    <name type="scientific">Spongiactinospora rosea</name>
    <dbReference type="NCBI Taxonomy" id="2248750"/>
    <lineage>
        <taxon>Bacteria</taxon>
        <taxon>Bacillati</taxon>
        <taxon>Actinomycetota</taxon>
        <taxon>Actinomycetes</taxon>
        <taxon>Streptosporangiales</taxon>
        <taxon>Streptosporangiaceae</taxon>
        <taxon>Spongiactinospora</taxon>
    </lineage>
</organism>
<evidence type="ECO:0000256" key="5">
    <source>
        <dbReference type="SAM" id="MobiDB-lite"/>
    </source>
</evidence>
<dbReference type="InterPro" id="IPR011009">
    <property type="entry name" value="Kinase-like_dom_sf"/>
</dbReference>
<keyword evidence="6" id="KW-0812">Transmembrane</keyword>
<feature type="compositionally biased region" description="Pro residues" evidence="5">
    <location>
        <begin position="401"/>
        <end position="414"/>
    </location>
</feature>
<dbReference type="PANTHER" id="PTHR43289">
    <property type="entry name" value="MITOGEN-ACTIVATED PROTEIN KINASE KINASE KINASE 20-RELATED"/>
    <property type="match status" value="1"/>
</dbReference>
<dbReference type="Gene3D" id="3.30.200.20">
    <property type="entry name" value="Phosphorylase Kinase, domain 1"/>
    <property type="match status" value="1"/>
</dbReference>
<evidence type="ECO:0000256" key="1">
    <source>
        <dbReference type="ARBA" id="ARBA00022679"/>
    </source>
</evidence>
<evidence type="ECO:0000313" key="9">
    <source>
        <dbReference type="Proteomes" id="UP000253303"/>
    </source>
</evidence>
<feature type="compositionally biased region" description="Low complexity" evidence="5">
    <location>
        <begin position="463"/>
        <end position="475"/>
    </location>
</feature>
<dbReference type="EMBL" id="QMEY01000007">
    <property type="protein sequence ID" value="RBQ18612.1"/>
    <property type="molecule type" value="Genomic_DNA"/>
</dbReference>
<feature type="compositionally biased region" description="Gly residues" evidence="5">
    <location>
        <begin position="556"/>
        <end position="569"/>
    </location>
</feature>
<dbReference type="Gene3D" id="1.10.510.10">
    <property type="entry name" value="Transferase(Phosphotransferase) domain 1"/>
    <property type="match status" value="1"/>
</dbReference>
<reference evidence="8 9" key="1">
    <citation type="submission" date="2018-06" db="EMBL/GenBank/DDBJ databases">
        <title>Sphaerisporangium craniellae sp. nov., isolated from a marine sponge in the South China Sea.</title>
        <authorList>
            <person name="Li L."/>
        </authorList>
    </citation>
    <scope>NUCLEOTIDE SEQUENCE [LARGE SCALE GENOMIC DNA]</scope>
    <source>
        <strain evidence="8 9">LHW63015</strain>
    </source>
</reference>
<evidence type="ECO:0000256" key="6">
    <source>
        <dbReference type="SAM" id="Phobius"/>
    </source>
</evidence>
<proteinExistence type="predicted"/>
<dbReference type="InterPro" id="IPR008271">
    <property type="entry name" value="Ser/Thr_kinase_AS"/>
</dbReference>
<feature type="region of interest" description="Disordered" evidence="5">
    <location>
        <begin position="291"/>
        <end position="591"/>
    </location>
</feature>
<evidence type="ECO:0000256" key="4">
    <source>
        <dbReference type="ARBA" id="ARBA00022840"/>
    </source>
</evidence>
<evidence type="ECO:0000259" key="7">
    <source>
        <dbReference type="PROSITE" id="PS50011"/>
    </source>
</evidence>
<evidence type="ECO:0000256" key="3">
    <source>
        <dbReference type="ARBA" id="ARBA00022777"/>
    </source>
</evidence>
<dbReference type="InterPro" id="IPR000719">
    <property type="entry name" value="Prot_kinase_dom"/>
</dbReference>
<dbReference type="PANTHER" id="PTHR43289:SF34">
    <property type="entry name" value="SERINE_THREONINE-PROTEIN KINASE YBDM-RELATED"/>
    <property type="match status" value="1"/>
</dbReference>
<keyword evidence="3" id="KW-0418">Kinase</keyword>
<protein>
    <recommendedName>
        <fullName evidence="7">Protein kinase domain-containing protein</fullName>
    </recommendedName>
</protein>
<dbReference type="Pfam" id="PF00069">
    <property type="entry name" value="Pkinase"/>
    <property type="match status" value="1"/>
</dbReference>
<feature type="compositionally biased region" description="Low complexity" evidence="5">
    <location>
        <begin position="364"/>
        <end position="400"/>
    </location>
</feature>
<dbReference type="GO" id="GO:0005524">
    <property type="term" value="F:ATP binding"/>
    <property type="evidence" value="ECO:0007669"/>
    <property type="project" value="UniProtKB-KW"/>
</dbReference>
<dbReference type="Proteomes" id="UP000253303">
    <property type="component" value="Unassembled WGS sequence"/>
</dbReference>
<keyword evidence="2" id="KW-0547">Nucleotide-binding</keyword>
<dbReference type="PROSITE" id="PS00108">
    <property type="entry name" value="PROTEIN_KINASE_ST"/>
    <property type="match status" value="1"/>
</dbReference>